<dbReference type="InterPro" id="IPR050482">
    <property type="entry name" value="Sensor_HK_TwoCompSys"/>
</dbReference>
<name>A0A4R3VXB0_9SPHI</name>
<organism evidence="7 8">
    <name type="scientific">Sphingobacterium alimentarium</name>
    <dbReference type="NCBI Taxonomy" id="797292"/>
    <lineage>
        <taxon>Bacteria</taxon>
        <taxon>Pseudomonadati</taxon>
        <taxon>Bacteroidota</taxon>
        <taxon>Sphingobacteriia</taxon>
        <taxon>Sphingobacteriales</taxon>
        <taxon>Sphingobacteriaceae</taxon>
        <taxon>Sphingobacterium</taxon>
    </lineage>
</organism>
<keyword evidence="8" id="KW-1185">Reference proteome</keyword>
<evidence type="ECO:0000256" key="2">
    <source>
        <dbReference type="ARBA" id="ARBA00012438"/>
    </source>
</evidence>
<keyword evidence="6" id="KW-0812">Transmembrane</keyword>
<evidence type="ECO:0000256" key="3">
    <source>
        <dbReference type="ARBA" id="ARBA00022679"/>
    </source>
</evidence>
<dbReference type="AlphaFoldDB" id="A0A4R3VXB0"/>
<feature type="transmembrane region" description="Helical" evidence="6">
    <location>
        <begin position="220"/>
        <end position="238"/>
    </location>
</feature>
<dbReference type="GO" id="GO:0004673">
    <property type="term" value="F:protein histidine kinase activity"/>
    <property type="evidence" value="ECO:0007669"/>
    <property type="project" value="UniProtKB-EC"/>
</dbReference>
<evidence type="ECO:0000313" key="8">
    <source>
        <dbReference type="Proteomes" id="UP000295197"/>
    </source>
</evidence>
<gene>
    <name evidence="7" type="ORF">EDC17_102340</name>
</gene>
<dbReference type="SUPFAM" id="SSF55874">
    <property type="entry name" value="ATPase domain of HSP90 chaperone/DNA topoisomerase II/histidine kinase"/>
    <property type="match status" value="1"/>
</dbReference>
<dbReference type="Proteomes" id="UP000295197">
    <property type="component" value="Unassembled WGS sequence"/>
</dbReference>
<dbReference type="EC" id="2.7.13.3" evidence="2"/>
<keyword evidence="3" id="KW-0808">Transferase</keyword>
<evidence type="ECO:0000256" key="4">
    <source>
        <dbReference type="ARBA" id="ARBA00022777"/>
    </source>
</evidence>
<evidence type="ECO:0000256" key="6">
    <source>
        <dbReference type="SAM" id="Phobius"/>
    </source>
</evidence>
<keyword evidence="5" id="KW-0902">Two-component regulatory system</keyword>
<sequence length="443" mass="50893">MLFPPMAIIKLLLHIYDLALQYAANPTDYNIYLNNKAITLTYMQEYKEANAIYSSILETKFSSDTEYARTLSNYAHTRSKIFPHYNALPDLHKALKYRINGNDHYGINASYAHLRDYHKRKNRDSALVYAQKAYAIASQLKSAKDKINAAESLIKLSKADSSRHYFSIYKHLSDSVLMARQRASNQYAMIRYEVEKSKKENLQLQKEVLNKDLFITRQRILGGSLLIFVLGITGFLIYRNNRRKAQIKLAAEKRIRDHQLKTSRKVHDVVANGIYRVMSEIEYSEHLDKDNILDSLELMYEKSRDISYESEGELNTEDFKATLGDMLKSFSTLTTRIVIVGNSTALWEKVKENIQKEVLLICQEMMVNMSKHSKATEVSIQFDISDSALNLKYSDNGIGFNNQSIYGNGLKNTQTRIEKLNGAIIFDSEEGNGLRVFVIIPLK</sequence>
<keyword evidence="6" id="KW-0472">Membrane</keyword>
<proteinExistence type="predicted"/>
<protein>
    <recommendedName>
        <fullName evidence="2">histidine kinase</fullName>
        <ecNumber evidence="2">2.7.13.3</ecNumber>
    </recommendedName>
</protein>
<dbReference type="Gene3D" id="3.30.565.10">
    <property type="entry name" value="Histidine kinase-like ATPase, C-terminal domain"/>
    <property type="match status" value="1"/>
</dbReference>
<reference evidence="7 8" key="1">
    <citation type="submission" date="2019-03" db="EMBL/GenBank/DDBJ databases">
        <title>Genomic Encyclopedia of Type Strains, Phase IV (KMG-IV): sequencing the most valuable type-strain genomes for metagenomic binning, comparative biology and taxonomic classification.</title>
        <authorList>
            <person name="Goeker M."/>
        </authorList>
    </citation>
    <scope>NUCLEOTIDE SEQUENCE [LARGE SCALE GENOMIC DNA]</scope>
    <source>
        <strain evidence="7 8">DSM 22362</strain>
    </source>
</reference>
<keyword evidence="6" id="KW-1133">Transmembrane helix</keyword>
<comment type="caution">
    <text evidence="7">The sequence shown here is derived from an EMBL/GenBank/DDBJ whole genome shotgun (WGS) entry which is preliminary data.</text>
</comment>
<evidence type="ECO:0000256" key="1">
    <source>
        <dbReference type="ARBA" id="ARBA00000085"/>
    </source>
</evidence>
<evidence type="ECO:0000313" key="7">
    <source>
        <dbReference type="EMBL" id="TCV12588.1"/>
    </source>
</evidence>
<dbReference type="PANTHER" id="PTHR24421">
    <property type="entry name" value="NITRATE/NITRITE SENSOR PROTEIN NARX-RELATED"/>
    <property type="match status" value="1"/>
</dbReference>
<dbReference type="GO" id="GO:0000160">
    <property type="term" value="P:phosphorelay signal transduction system"/>
    <property type="evidence" value="ECO:0007669"/>
    <property type="project" value="UniProtKB-KW"/>
</dbReference>
<dbReference type="InterPro" id="IPR036890">
    <property type="entry name" value="HATPase_C_sf"/>
</dbReference>
<dbReference type="EMBL" id="SMBZ01000023">
    <property type="protein sequence ID" value="TCV12588.1"/>
    <property type="molecule type" value="Genomic_DNA"/>
</dbReference>
<dbReference type="PANTHER" id="PTHR24421:SF10">
    <property type="entry name" value="NITRATE_NITRITE SENSOR PROTEIN NARQ"/>
    <property type="match status" value="1"/>
</dbReference>
<evidence type="ECO:0000256" key="5">
    <source>
        <dbReference type="ARBA" id="ARBA00023012"/>
    </source>
</evidence>
<comment type="catalytic activity">
    <reaction evidence="1">
        <text>ATP + protein L-histidine = ADP + protein N-phospho-L-histidine.</text>
        <dbReference type="EC" id="2.7.13.3"/>
    </reaction>
</comment>
<dbReference type="CDD" id="cd16917">
    <property type="entry name" value="HATPase_UhpB-NarQ-NarX-like"/>
    <property type="match status" value="1"/>
</dbReference>
<keyword evidence="4" id="KW-0418">Kinase</keyword>
<accession>A0A4R3VXB0</accession>